<dbReference type="PRINTS" id="PR00320">
    <property type="entry name" value="GPROTEINBRPT"/>
</dbReference>
<dbReference type="InterPro" id="IPR027417">
    <property type="entry name" value="P-loop_NTPase"/>
</dbReference>
<dbReference type="SUPFAM" id="SSF50978">
    <property type="entry name" value="WD40 repeat-like"/>
    <property type="match status" value="2"/>
</dbReference>
<feature type="repeat" description="WD" evidence="3">
    <location>
        <begin position="780"/>
        <end position="812"/>
    </location>
</feature>
<feature type="repeat" description="WD" evidence="3">
    <location>
        <begin position="945"/>
        <end position="977"/>
    </location>
</feature>
<keyword evidence="1 3" id="KW-0853">WD repeat</keyword>
<evidence type="ECO:0000313" key="5">
    <source>
        <dbReference type="Proteomes" id="UP000032946"/>
    </source>
</evidence>
<evidence type="ECO:0000256" key="2">
    <source>
        <dbReference type="ARBA" id="ARBA00022737"/>
    </source>
</evidence>
<dbReference type="Proteomes" id="UP000032946">
    <property type="component" value="Chromosome"/>
</dbReference>
<dbReference type="PANTHER" id="PTHR19879">
    <property type="entry name" value="TRANSCRIPTION INITIATION FACTOR TFIID"/>
    <property type="match status" value="1"/>
</dbReference>
<evidence type="ECO:0008006" key="6">
    <source>
        <dbReference type="Google" id="ProtNLM"/>
    </source>
</evidence>
<dbReference type="SMART" id="SM00320">
    <property type="entry name" value="WD40"/>
    <property type="match status" value="13"/>
</dbReference>
<organism evidence="4 5">
    <name type="scientific">Limnospira indica PCC 8005</name>
    <dbReference type="NCBI Taxonomy" id="376219"/>
    <lineage>
        <taxon>Bacteria</taxon>
        <taxon>Bacillati</taxon>
        <taxon>Cyanobacteriota</taxon>
        <taxon>Cyanophyceae</taxon>
        <taxon>Oscillatoriophycideae</taxon>
        <taxon>Oscillatoriales</taxon>
        <taxon>Sirenicapillariaceae</taxon>
        <taxon>Limnospira</taxon>
    </lineage>
</organism>
<dbReference type="InterPro" id="IPR020472">
    <property type="entry name" value="WD40_PAC1"/>
</dbReference>
<evidence type="ECO:0000313" key="4">
    <source>
        <dbReference type="EMBL" id="CDM93091.1"/>
    </source>
</evidence>
<gene>
    <name evidence="4" type="ORF">ARTHRO_10764</name>
</gene>
<feature type="repeat" description="WD" evidence="3">
    <location>
        <begin position="739"/>
        <end position="780"/>
    </location>
</feature>
<dbReference type="Pfam" id="PF14516">
    <property type="entry name" value="AAA_35"/>
    <property type="match status" value="1"/>
</dbReference>
<feature type="repeat" description="WD" evidence="3">
    <location>
        <begin position="985"/>
        <end position="1015"/>
    </location>
</feature>
<feature type="repeat" description="WD" evidence="3">
    <location>
        <begin position="862"/>
        <end position="896"/>
    </location>
</feature>
<feature type="repeat" description="WD" evidence="3">
    <location>
        <begin position="1107"/>
        <end position="1140"/>
    </location>
</feature>
<dbReference type="PROSITE" id="PS50294">
    <property type="entry name" value="WD_REPEATS_REGION"/>
    <property type="match status" value="10"/>
</dbReference>
<dbReference type="InterPro" id="IPR036322">
    <property type="entry name" value="WD40_repeat_dom_sf"/>
</dbReference>
<proteinExistence type="predicted"/>
<dbReference type="InterPro" id="IPR019775">
    <property type="entry name" value="WD40_repeat_CS"/>
</dbReference>
<dbReference type="SUPFAM" id="SSF52540">
    <property type="entry name" value="P-loop containing nucleoside triphosphate hydrolases"/>
    <property type="match status" value="1"/>
</dbReference>
<feature type="repeat" description="WD" evidence="3">
    <location>
        <begin position="1066"/>
        <end position="1097"/>
    </location>
</feature>
<feature type="repeat" description="WD" evidence="3">
    <location>
        <begin position="698"/>
        <end position="731"/>
    </location>
</feature>
<evidence type="ECO:0000256" key="1">
    <source>
        <dbReference type="ARBA" id="ARBA00022574"/>
    </source>
</evidence>
<dbReference type="RefSeq" id="WP_008057016.1">
    <property type="nucleotide sequence ID" value="NZ_FO818640.1"/>
</dbReference>
<dbReference type="EMBL" id="FO818640">
    <property type="protein sequence ID" value="CDM93091.1"/>
    <property type="molecule type" value="Genomic_DNA"/>
</dbReference>
<dbReference type="Pfam" id="PF00400">
    <property type="entry name" value="WD40"/>
    <property type="match status" value="11"/>
</dbReference>
<keyword evidence="5" id="KW-1185">Reference proteome</keyword>
<dbReference type="Gene3D" id="2.130.10.10">
    <property type="entry name" value="YVTN repeat-like/Quinoprotein amine dehydrogenase"/>
    <property type="match status" value="4"/>
</dbReference>
<feature type="repeat" description="WD" evidence="3">
    <location>
        <begin position="1026"/>
        <end position="1057"/>
    </location>
</feature>
<dbReference type="PROSITE" id="PS50082">
    <property type="entry name" value="WD_REPEATS_2"/>
    <property type="match status" value="11"/>
</dbReference>
<protein>
    <recommendedName>
        <fullName evidence="6">WD-40 repeat protein</fullName>
    </recommendedName>
</protein>
<dbReference type="AlphaFoldDB" id="A0A9P1NYZ2"/>
<feature type="repeat" description="WD" evidence="3">
    <location>
        <begin position="903"/>
        <end position="937"/>
    </location>
</feature>
<dbReference type="InterPro" id="IPR001680">
    <property type="entry name" value="WD40_rpt"/>
</dbReference>
<feature type="repeat" description="WD" evidence="3">
    <location>
        <begin position="821"/>
        <end position="856"/>
    </location>
</feature>
<reference evidence="4 5" key="1">
    <citation type="submission" date="2014-02" db="EMBL/GenBank/DDBJ databases">
        <authorList>
            <person name="Genoscope - CEA"/>
        </authorList>
    </citation>
    <scope>NUCLEOTIDE SEQUENCE [LARGE SCALE GENOMIC DNA]</scope>
    <source>
        <strain evidence="4 5">PCC 8005</strain>
    </source>
</reference>
<dbReference type="CDD" id="cd00200">
    <property type="entry name" value="WD40"/>
    <property type="match status" value="2"/>
</dbReference>
<dbReference type="InterPro" id="IPR015943">
    <property type="entry name" value="WD40/YVTN_repeat-like_dom_sf"/>
</dbReference>
<dbReference type="PROSITE" id="PS00678">
    <property type="entry name" value="WD_REPEATS_1"/>
    <property type="match status" value="3"/>
</dbReference>
<keyword evidence="2" id="KW-0677">Repeat</keyword>
<sequence>MITEYRSIYQVGGSLHTDCPSYVKRQADTDLYEALKRGEFAYVLNSRQMGKSSLLVQTRHRLQAEGIRCATLDMTVIGSEDVTPMQWYKGIFVELWRGFGLLKSMPFKIWWQEQGELSLVQKLNQFIVEVLLPTFNQDKFCIFVDEIDTILSLPFPVDDWFAFIRFCYNQRATEPAYQRLNFAIFGVANPSDLIRDRTRTPFNIGTAIALSGFTLEEAKPLQQGLNVPGFNDQILLEEILNWTGGQPFLTQKLCYLIYSQHYYGVTSPNLADILSEKQLIKDLVIDQIITNWEKQDEPEHLRTIRNRIISNSQISSRLLGIYQKILLETEIPFDGSREETEVLLSGLIEKSGNMLKVKNPIYEHIFNLEWTQTQLNLLRPYSQNFEAWIASHQTDDSRLLRGQALLEARTWALGKSLSDGDYKFLAASEKCDRAAMQQALEAEKLIAVEARLLEEYKNSRLQRRLLTTVVLSLFFSLGLAGLAYSQYRRAIASYEITKVREIEALISATEGQFLSNNNLNALVNAVRAKIRLKDVQNVEDHLLKKVNAVLSQSVYGMNEYNSFGRHQDRVWALNWTEDGEQIGIISRANYPHTDGREDIDKNNQVLIFNRRGKLLNIIDNFTYELRTLSFFPDGYIATGDSNGEVRIWSNQGKLVFTFSAHEEEILDLIIWGQDTIATTSTKGSIKLWRRDGTLLNEFVGHTKSLTKIAFSPDGNRLASASNDGRVKLWEIGGELVASFEHSQQAVEALAFSPDGQYIAAGGQDRQLKLWSINERSAIVLGEHQNSIRTVAFSPDGNIIASGSWDRSIRLWSPDGRHLQTFASHTAPMTQLSFSPDGETLASADFHGEVKLWKVKNRFFTMLSAHQDNVRATVFTPDHQQVFSSSWGGEVYRWDMQGNLLGSLEGHDQGVIGLAVSPDGEILATSSWDESIRLWNMEGELLKVINNAHSMGGNQLAFSPNGEVIASVGNDNKVKLWSRVGEFLREWEYSESITGIAFSPDGKMVVTGSEDTEVRVVYIDGSGTRLIGNHQGSVWGVAFSPQGDMIASASTDNTLRLWFLDGREPIVLHHQGTVDKVAFSPDGQMIASASWDGTIQLWTNEGVKIRTLIRHQGSVRTVGFSDDGKWMISGGDDNQVIIWNLAEIMNLDELSYACYVIQDYLDYYPELKDEERNLCDRIN</sequence>
<dbReference type="Gene3D" id="3.40.50.300">
    <property type="entry name" value="P-loop containing nucleotide triphosphate hydrolases"/>
    <property type="match status" value="1"/>
</dbReference>
<dbReference type="PANTHER" id="PTHR19879:SF9">
    <property type="entry name" value="TRANSCRIPTION INITIATION FACTOR TFIID SUBUNIT 5"/>
    <property type="match status" value="1"/>
</dbReference>
<name>A0A9P1NYZ2_9CYAN</name>
<accession>A0A9P1NYZ2</accession>
<evidence type="ECO:0000256" key="3">
    <source>
        <dbReference type="PROSITE-ProRule" id="PRU00221"/>
    </source>
</evidence>